<keyword evidence="8" id="KW-0915">Sodium</keyword>
<feature type="transmembrane region" description="Helical" evidence="15">
    <location>
        <begin position="274"/>
        <end position="295"/>
    </location>
</feature>
<feature type="domain" description="Cyclic nucleotide-binding" evidence="16">
    <location>
        <begin position="735"/>
        <end position="838"/>
    </location>
</feature>
<dbReference type="EMBL" id="LRBV02000003">
    <property type="status" value="NOT_ANNOTATED_CDS"/>
    <property type="molecule type" value="Genomic_DNA"/>
</dbReference>
<keyword evidence="18" id="KW-1185">Reference proteome</keyword>
<evidence type="ECO:0000256" key="12">
    <source>
        <dbReference type="ARBA" id="ARBA00047524"/>
    </source>
</evidence>
<feature type="transmembrane region" description="Helical" evidence="15">
    <location>
        <begin position="197"/>
        <end position="218"/>
    </location>
</feature>
<protein>
    <recommendedName>
        <fullName evidence="16">Cyclic nucleotide-binding domain-containing protein</fullName>
    </recommendedName>
</protein>
<dbReference type="InterPro" id="IPR018490">
    <property type="entry name" value="cNMP-bd_dom_sf"/>
</dbReference>
<feature type="transmembrane region" description="Helical" evidence="15">
    <location>
        <begin position="224"/>
        <end position="243"/>
    </location>
</feature>
<dbReference type="InParanoid" id="A0A7N2L876"/>
<feature type="transmembrane region" description="Helical" evidence="15">
    <location>
        <begin position="380"/>
        <end position="398"/>
    </location>
</feature>
<evidence type="ECO:0000256" key="13">
    <source>
        <dbReference type="ARBA" id="ARBA00047912"/>
    </source>
</evidence>
<feature type="transmembrane region" description="Helical" evidence="15">
    <location>
        <begin position="343"/>
        <end position="368"/>
    </location>
</feature>
<comment type="catalytic activity">
    <reaction evidence="13">
        <text>K(+)(in) + H(+)(out) = K(+)(out) + H(+)(in)</text>
        <dbReference type="Rhea" id="RHEA:29467"/>
        <dbReference type="ChEBI" id="CHEBI:15378"/>
        <dbReference type="ChEBI" id="CHEBI:29103"/>
    </reaction>
</comment>
<evidence type="ECO:0000256" key="14">
    <source>
        <dbReference type="SAM" id="MobiDB-lite"/>
    </source>
</evidence>
<organism evidence="17 18">
    <name type="scientific">Quercus lobata</name>
    <name type="common">Valley oak</name>
    <dbReference type="NCBI Taxonomy" id="97700"/>
    <lineage>
        <taxon>Eukaryota</taxon>
        <taxon>Viridiplantae</taxon>
        <taxon>Streptophyta</taxon>
        <taxon>Embryophyta</taxon>
        <taxon>Tracheophyta</taxon>
        <taxon>Spermatophyta</taxon>
        <taxon>Magnoliopsida</taxon>
        <taxon>eudicotyledons</taxon>
        <taxon>Gunneridae</taxon>
        <taxon>Pentapetalae</taxon>
        <taxon>rosids</taxon>
        <taxon>fabids</taxon>
        <taxon>Fagales</taxon>
        <taxon>Fagaceae</taxon>
        <taxon>Quercus</taxon>
    </lineage>
</organism>
<dbReference type="EnsemblPlants" id="QL03p039662:mrna">
    <property type="protein sequence ID" value="QL03p039662:mrna"/>
    <property type="gene ID" value="QL03p039662"/>
</dbReference>
<feature type="transmembrane region" description="Helical" evidence="15">
    <location>
        <begin position="418"/>
        <end position="444"/>
    </location>
</feature>
<evidence type="ECO:0000259" key="16">
    <source>
        <dbReference type="PROSITE" id="PS50042"/>
    </source>
</evidence>
<comment type="subcellular location">
    <subcellularLocation>
        <location evidence="1">Cell membrane</location>
        <topology evidence="1">Multi-pass membrane protein</topology>
    </subcellularLocation>
</comment>
<accession>A0A7N2L876</accession>
<dbReference type="PANTHER" id="PTHR10110">
    <property type="entry name" value="SODIUM/HYDROGEN EXCHANGER"/>
    <property type="match status" value="1"/>
</dbReference>
<dbReference type="PROSITE" id="PS50042">
    <property type="entry name" value="CNMP_BINDING_3"/>
    <property type="match status" value="1"/>
</dbReference>
<evidence type="ECO:0000256" key="3">
    <source>
        <dbReference type="ARBA" id="ARBA00022475"/>
    </source>
</evidence>
<dbReference type="InterPro" id="IPR018422">
    <property type="entry name" value="Cation/H_exchanger_CPA1"/>
</dbReference>
<feature type="transmembrane region" description="Helical" evidence="15">
    <location>
        <begin position="92"/>
        <end position="109"/>
    </location>
</feature>
<keyword evidence="4" id="KW-0633">Potassium transport</keyword>
<comment type="catalytic activity">
    <reaction evidence="12">
        <text>Na(+)(in) + H(+)(out) = Na(+)(out) + H(+)(in)</text>
        <dbReference type="Rhea" id="RHEA:29419"/>
        <dbReference type="ChEBI" id="CHEBI:15378"/>
        <dbReference type="ChEBI" id="CHEBI:29101"/>
    </reaction>
</comment>
<dbReference type="InterPro" id="IPR006153">
    <property type="entry name" value="Cation/H_exchanger_TM"/>
</dbReference>
<feature type="transmembrane region" description="Helical" evidence="15">
    <location>
        <begin position="28"/>
        <end position="46"/>
    </location>
</feature>
<dbReference type="Gramene" id="QL03p039662:mrna">
    <property type="protein sequence ID" value="QL03p039662:mrna"/>
    <property type="gene ID" value="QL03p039662"/>
</dbReference>
<feature type="transmembrane region" description="Helical" evidence="15">
    <location>
        <begin position="121"/>
        <end position="142"/>
    </location>
</feature>
<keyword evidence="7 15" id="KW-1133">Transmembrane helix</keyword>
<evidence type="ECO:0000256" key="7">
    <source>
        <dbReference type="ARBA" id="ARBA00022989"/>
    </source>
</evidence>
<evidence type="ECO:0000256" key="5">
    <source>
        <dbReference type="ARBA" id="ARBA00022692"/>
    </source>
</evidence>
<dbReference type="Gene3D" id="2.60.120.10">
    <property type="entry name" value="Jelly Rolls"/>
    <property type="match status" value="1"/>
</dbReference>
<feature type="transmembrane region" description="Helical" evidence="15">
    <location>
        <begin position="307"/>
        <end position="331"/>
    </location>
</feature>
<keyword evidence="11" id="KW-0739">Sodium transport</keyword>
<evidence type="ECO:0000256" key="11">
    <source>
        <dbReference type="ARBA" id="ARBA00023201"/>
    </source>
</evidence>
<dbReference type="GO" id="GO:0005886">
    <property type="term" value="C:plasma membrane"/>
    <property type="evidence" value="ECO:0007669"/>
    <property type="project" value="UniProtKB-SubCell"/>
</dbReference>
<dbReference type="GO" id="GO:0098719">
    <property type="term" value="P:sodium ion import across plasma membrane"/>
    <property type="evidence" value="ECO:0007669"/>
    <property type="project" value="TreeGrafter"/>
</dbReference>
<dbReference type="GO" id="GO:0051453">
    <property type="term" value="P:regulation of intracellular pH"/>
    <property type="evidence" value="ECO:0007669"/>
    <property type="project" value="TreeGrafter"/>
</dbReference>
<keyword evidence="10 15" id="KW-0472">Membrane</keyword>
<reference evidence="17 18" key="1">
    <citation type="journal article" date="2016" name="G3 (Bethesda)">
        <title>First Draft Assembly and Annotation of the Genome of a California Endemic Oak Quercus lobata Nee (Fagaceae).</title>
        <authorList>
            <person name="Sork V.L."/>
            <person name="Fitz-Gibbon S.T."/>
            <person name="Puiu D."/>
            <person name="Crepeau M."/>
            <person name="Gugger P.F."/>
            <person name="Sherman R."/>
            <person name="Stevens K."/>
            <person name="Langley C.H."/>
            <person name="Pellegrini M."/>
            <person name="Salzberg S.L."/>
        </authorList>
    </citation>
    <scope>NUCLEOTIDE SEQUENCE [LARGE SCALE GENOMIC DNA]</scope>
    <source>
        <strain evidence="17 18">cv. SW786</strain>
    </source>
</reference>
<feature type="region of interest" description="Disordered" evidence="14">
    <location>
        <begin position="1503"/>
        <end position="1523"/>
    </location>
</feature>
<sequence>MASVKEEMVAVPYRIILEEEEGGNPTDAVLFVGISLVLGIASRHLLRGTRVPYTVALLILGIALGSIEYGTHHRLGKIGDGIRLWANIDPDILLAVFLPALLFESSFSMEVHQIKRCIVQMILLAGPGVLISTCCLGVALKFTFPYDWSWKTSLLLGGLLSATDPVAVVAMLKELGASKKLSTIIEGESLMNDGTAIVVYQLFYRMVLGQSFSWAAIIKFLMRVSLGAVGIGLAFGIVSVLWLGFIFNDTVIEITLTLAVSYIAYFTAQEGVDVSGVLTVMTLGMFYAAVAKTAFKGDGQQSLHHFWEMVAYIANTLIFILSGVVIAEGILSGDNIFENGYSWAYLILLYVYVQVSRFIVVGVLYPFLKYFGYGLDWKEATILIWSGLRGAVALALSLSVKQSSDTLPAISPKNGTLFVFFTGGIVFLTLIVNGSTTQFVLHLLNMDKLSTAKRRVLDYTKHEMLNKALEAFGDLGEDEELGPVDWPTVKRYITCLNNLEGERVHPHNTPEDNNNLDVMNLEDIRIRLLNGVQAAYWGMLDEGRITQNTANILMQSVDEALDLVSDEPLCDWKGLKANVHFPSYYKLLQTRIIPQKLVMYFTVERLEFQCYICAAFLRAHRIARRQLHDFIGDSDIASTVVNESEVEGEEAKMFLEGVRVTFPQVLRVVKTRQVTYSVLNHLIDYVQNLEKIGLLEEKEMLHLHDAVQTDLKKLLRNPPLVKIPKISDLISFHPLFGAIPSLIHAPLEGSTRETMKLRGVTLYKEGSKPNGIWLISNGVVKWTSKSIKNKHALHPTFTHGSTLGLYEVLSGKPNICDMITDSVVLCFFIESEKILSVLSSDSSVEDFLWQVGLPNFPNLEVIGPIRMEVGESSSLADLRPPTPKAHVLAMAVISNALYEAFVGLNEAMGQHAELMREVDVTAVGGFHAEKSLAPLIQADTVRNQSSTMATSVDDSSKTLDKIDTVLIHSMLTKMNLDGGYEKSVPQTETMGRLVKSLVEVECPVSDGSHADEPLITLGKAETEGDGDKGGRVDCTSDVQGIDTSHQVKYLSMLANHGYSEAGVLIAMEAVSADLDLGDVDSFSPLMTINPMGLVVSAELHGNIEVMGFENPLNISNWVNHRILGFSKMMGLSLGRHEKMRIMLLQRLEREIEAANLLHRKDAAHRKAVSKDKGKRELRNLISLVNYDDWVALDADQIVGGVLMMWDSRALEKLEILDSVLIANECVDSRVKSKIPGVICKLDIEKAYDHESAIVLVKVLLPRIFEKMEMQDLRALVAERSIMKLYLRGETIDIPHHSIGLLLEGFIKTQGVEELITSPAALLPAHGSLSFQNLETSGVSFSHQGSSYQVETRARVIIFDMSALEADNALQQRSSSVPHSADHSHRTLSRELGLMSWPENLNKRMRHKQNPDGIDRQANSLSAKAMQLSIFGSMVDIRGRTRSLPRSSLMNPSHIQSSPTVTSYHGQHLVSVQSEGSATMRKNLEVRKTTGNITPTLLQINYPRESRVVDDPSDESGAEDEIIVRIDSPSRLSFRQSS</sequence>
<keyword evidence="5 15" id="KW-0812">Transmembrane</keyword>
<evidence type="ECO:0000256" key="2">
    <source>
        <dbReference type="ARBA" id="ARBA00022448"/>
    </source>
</evidence>
<dbReference type="SUPFAM" id="SSF51206">
    <property type="entry name" value="cAMP-binding domain-like"/>
    <property type="match status" value="1"/>
</dbReference>
<evidence type="ECO:0000256" key="6">
    <source>
        <dbReference type="ARBA" id="ARBA00022958"/>
    </source>
</evidence>
<evidence type="ECO:0000313" key="17">
    <source>
        <dbReference type="EnsemblPlants" id="QL03p039662:mrna"/>
    </source>
</evidence>
<feature type="compositionally biased region" description="Acidic residues" evidence="14">
    <location>
        <begin position="1510"/>
        <end position="1520"/>
    </location>
</feature>
<evidence type="ECO:0000256" key="15">
    <source>
        <dbReference type="SAM" id="Phobius"/>
    </source>
</evidence>
<evidence type="ECO:0000256" key="10">
    <source>
        <dbReference type="ARBA" id="ARBA00023136"/>
    </source>
</evidence>
<evidence type="ECO:0000256" key="9">
    <source>
        <dbReference type="ARBA" id="ARBA00023065"/>
    </source>
</evidence>
<feature type="transmembrane region" description="Helical" evidence="15">
    <location>
        <begin position="53"/>
        <end position="72"/>
    </location>
</feature>
<dbReference type="InterPro" id="IPR014710">
    <property type="entry name" value="RmlC-like_jellyroll"/>
</dbReference>
<dbReference type="GO" id="GO:0015385">
    <property type="term" value="F:sodium:proton antiporter activity"/>
    <property type="evidence" value="ECO:0007669"/>
    <property type="project" value="InterPro"/>
</dbReference>
<keyword evidence="2" id="KW-0813">Transport</keyword>
<evidence type="ECO:0000256" key="8">
    <source>
        <dbReference type="ARBA" id="ARBA00023053"/>
    </source>
</evidence>
<evidence type="ECO:0000313" key="18">
    <source>
        <dbReference type="Proteomes" id="UP000594261"/>
    </source>
</evidence>
<keyword evidence="3" id="KW-1003">Cell membrane</keyword>
<proteinExistence type="predicted"/>
<dbReference type="GO" id="GO:0015386">
    <property type="term" value="F:potassium:proton antiporter activity"/>
    <property type="evidence" value="ECO:0007669"/>
    <property type="project" value="TreeGrafter"/>
</dbReference>
<feature type="transmembrane region" description="Helical" evidence="15">
    <location>
        <begin position="250"/>
        <end position="268"/>
    </location>
</feature>
<dbReference type="Proteomes" id="UP000594261">
    <property type="component" value="Chromosome 3"/>
</dbReference>
<feature type="region of interest" description="Disordered" evidence="14">
    <location>
        <begin position="1443"/>
        <end position="1462"/>
    </location>
</feature>
<keyword evidence="9" id="KW-0406">Ion transport</keyword>
<dbReference type="FunCoup" id="A0A7N2L876">
    <property type="interactions" value="18"/>
</dbReference>
<dbReference type="InterPro" id="IPR000595">
    <property type="entry name" value="cNMP-bd_dom"/>
</dbReference>
<keyword evidence="6" id="KW-0630">Potassium</keyword>
<dbReference type="Pfam" id="PF00999">
    <property type="entry name" value="Na_H_Exchanger"/>
    <property type="match status" value="1"/>
</dbReference>
<name>A0A7N2L876_QUELO</name>
<reference evidence="17" key="2">
    <citation type="submission" date="2021-01" db="UniProtKB">
        <authorList>
            <consortium name="EnsemblPlants"/>
        </authorList>
    </citation>
    <scope>IDENTIFICATION</scope>
</reference>
<dbReference type="Gene3D" id="6.10.140.1330">
    <property type="match status" value="1"/>
</dbReference>
<dbReference type="PANTHER" id="PTHR10110:SF86">
    <property type="entry name" value="SODIUM_HYDROGEN EXCHANGER 7"/>
    <property type="match status" value="1"/>
</dbReference>
<evidence type="ECO:0000256" key="1">
    <source>
        <dbReference type="ARBA" id="ARBA00004651"/>
    </source>
</evidence>
<evidence type="ECO:0000256" key="4">
    <source>
        <dbReference type="ARBA" id="ARBA00022538"/>
    </source>
</evidence>
<dbReference type="GO" id="GO:0009941">
    <property type="term" value="C:chloroplast envelope"/>
    <property type="evidence" value="ECO:0007669"/>
    <property type="project" value="TreeGrafter"/>
</dbReference>